<keyword evidence="1" id="KW-0732">Signal</keyword>
<keyword evidence="3" id="KW-1185">Reference proteome</keyword>
<proteinExistence type="predicted"/>
<feature type="chain" id="PRO_5047293628" evidence="1">
    <location>
        <begin position="22"/>
        <end position="148"/>
    </location>
</feature>
<reference evidence="2 3" key="1">
    <citation type="submission" date="2022-08" db="EMBL/GenBank/DDBJ databases">
        <title>Reclassification of Massilia species as members of the genera Telluria, Duganella, Pseudoduganella, Mokoshia gen. nov. and Zemynaea gen. nov. using orthogonal and non-orthogonal genome-based approaches.</title>
        <authorList>
            <person name="Bowman J.P."/>
        </authorList>
    </citation>
    <scope>NUCLEOTIDE SEQUENCE [LARGE SCALE GENOMIC DNA]</scope>
    <source>
        <strain evidence="2 3">JCM 31661</strain>
    </source>
</reference>
<dbReference type="Proteomes" id="UP001206572">
    <property type="component" value="Unassembled WGS sequence"/>
</dbReference>
<organism evidence="2 3">
    <name type="scientific">Massilia agri</name>
    <dbReference type="NCBI Taxonomy" id="1886785"/>
    <lineage>
        <taxon>Bacteria</taxon>
        <taxon>Pseudomonadati</taxon>
        <taxon>Pseudomonadota</taxon>
        <taxon>Betaproteobacteria</taxon>
        <taxon>Burkholderiales</taxon>
        <taxon>Oxalobacteraceae</taxon>
        <taxon>Telluria group</taxon>
        <taxon>Massilia</taxon>
    </lineage>
</organism>
<evidence type="ECO:0000313" key="3">
    <source>
        <dbReference type="Proteomes" id="UP001206572"/>
    </source>
</evidence>
<evidence type="ECO:0000313" key="2">
    <source>
        <dbReference type="EMBL" id="MCS0595874.1"/>
    </source>
</evidence>
<dbReference type="EMBL" id="JANUHA010000003">
    <property type="protein sequence ID" value="MCS0595874.1"/>
    <property type="molecule type" value="Genomic_DNA"/>
</dbReference>
<feature type="signal peptide" evidence="1">
    <location>
        <begin position="1"/>
        <end position="21"/>
    </location>
</feature>
<gene>
    <name evidence="2" type="ORF">NX780_05880</name>
</gene>
<protein>
    <submittedName>
        <fullName evidence="2">Uncharacterized protein</fullName>
    </submittedName>
</protein>
<comment type="caution">
    <text evidence="2">The sequence shown here is derived from an EMBL/GenBank/DDBJ whole genome shotgun (WGS) entry which is preliminary data.</text>
</comment>
<evidence type="ECO:0000256" key="1">
    <source>
        <dbReference type="SAM" id="SignalP"/>
    </source>
</evidence>
<dbReference type="RefSeq" id="WP_258826922.1">
    <property type="nucleotide sequence ID" value="NZ_JANUHA010000003.1"/>
</dbReference>
<sequence>MKSIQPIVFSILASLSLPSFSVDSPPKKTVTVRIPEISPSVPKSCLSLAETAYDAYAKEWSTNLVTPLNINQDSFEKEESSNRAEIDKGSRPANSHLIPVGTVPVFLDYADLTGTMTSLFIECNKRLAFVSKRGGIIDTTRWFGPFSF</sequence>
<accession>A0ABT2AHZ9</accession>
<name>A0ABT2AHZ9_9BURK</name>